<name>X0YNN6_9ZZZZ</name>
<reference evidence="1" key="1">
    <citation type="journal article" date="2014" name="Front. Microbiol.">
        <title>High frequency of phylogenetically diverse reductive dehalogenase-homologous genes in deep subseafloor sedimentary metagenomes.</title>
        <authorList>
            <person name="Kawai M."/>
            <person name="Futagami T."/>
            <person name="Toyoda A."/>
            <person name="Takaki Y."/>
            <person name="Nishi S."/>
            <person name="Hori S."/>
            <person name="Arai W."/>
            <person name="Tsubouchi T."/>
            <person name="Morono Y."/>
            <person name="Uchiyama I."/>
            <person name="Ito T."/>
            <person name="Fujiyama A."/>
            <person name="Inagaki F."/>
            <person name="Takami H."/>
        </authorList>
    </citation>
    <scope>NUCLEOTIDE SEQUENCE</scope>
    <source>
        <strain evidence="1">Expedition CK06-06</strain>
    </source>
</reference>
<proteinExistence type="predicted"/>
<protein>
    <submittedName>
        <fullName evidence="1">Uncharacterized protein</fullName>
    </submittedName>
</protein>
<comment type="caution">
    <text evidence="1">The sequence shown here is derived from an EMBL/GenBank/DDBJ whole genome shotgun (WGS) entry which is preliminary data.</text>
</comment>
<evidence type="ECO:0000313" key="1">
    <source>
        <dbReference type="EMBL" id="GAG48522.1"/>
    </source>
</evidence>
<accession>X0YNN6</accession>
<sequence length="58" mass="6953">MRDKAEIFRDVYEYWKKYRGKDPNALPRMLDILKATIRYLTGHDVDVDVKVKKNKVLV</sequence>
<dbReference type="AlphaFoldDB" id="X0YNN6"/>
<gene>
    <name evidence="1" type="ORF">S01H1_82239</name>
</gene>
<organism evidence="1">
    <name type="scientific">marine sediment metagenome</name>
    <dbReference type="NCBI Taxonomy" id="412755"/>
    <lineage>
        <taxon>unclassified sequences</taxon>
        <taxon>metagenomes</taxon>
        <taxon>ecological metagenomes</taxon>
    </lineage>
</organism>
<dbReference type="EMBL" id="BARS01055737">
    <property type="protein sequence ID" value="GAG48522.1"/>
    <property type="molecule type" value="Genomic_DNA"/>
</dbReference>
<feature type="non-terminal residue" evidence="1">
    <location>
        <position position="58"/>
    </location>
</feature>